<evidence type="ECO:0000313" key="1">
    <source>
        <dbReference type="EMBL" id="GLS89850.1"/>
    </source>
</evidence>
<dbReference type="EMBL" id="BSPQ01000002">
    <property type="protein sequence ID" value="GLS89850.1"/>
    <property type="molecule type" value="Genomic_DNA"/>
</dbReference>
<dbReference type="Proteomes" id="UP001157353">
    <property type="component" value="Unassembled WGS sequence"/>
</dbReference>
<proteinExistence type="predicted"/>
<gene>
    <name evidence="1" type="ORF">GCM10007916_09170</name>
</gene>
<dbReference type="InterPro" id="IPR014984">
    <property type="entry name" value="HopJ"/>
</dbReference>
<keyword evidence="2" id="KW-1185">Reference proteome</keyword>
<reference evidence="2" key="1">
    <citation type="journal article" date="2019" name="Int. J. Syst. Evol. Microbiol.">
        <title>The Global Catalogue of Microorganisms (GCM) 10K type strain sequencing project: providing services to taxonomists for standard genome sequencing and annotation.</title>
        <authorList>
            <consortium name="The Broad Institute Genomics Platform"/>
            <consortium name="The Broad Institute Genome Sequencing Center for Infectious Disease"/>
            <person name="Wu L."/>
            <person name="Ma J."/>
        </authorList>
    </citation>
    <scope>NUCLEOTIDE SEQUENCE [LARGE SCALE GENOMIC DNA]</scope>
    <source>
        <strain evidence="2">NBRC 103166</strain>
    </source>
</reference>
<protein>
    <submittedName>
        <fullName evidence="1">Type III effector</fullName>
    </submittedName>
</protein>
<name>A0ABQ6DY01_9GAMM</name>
<dbReference type="InterPro" id="IPR038604">
    <property type="entry name" value="HopJ_sf"/>
</dbReference>
<comment type="caution">
    <text evidence="1">The sequence shown here is derived from an EMBL/GenBank/DDBJ whole genome shotgun (WGS) entry which is preliminary data.</text>
</comment>
<dbReference type="RefSeq" id="WP_284202976.1">
    <property type="nucleotide sequence ID" value="NZ_BSPQ01000002.1"/>
</dbReference>
<sequence length="114" mass="12570">MLITTFLDKLNTAPESVEFTDTMAVIEANYLFTETEFSNGQQQNGAGENSGSCKLFAFALQQNLSAAQTLACFGDYYREDVLKNPDGNDHQNIRQFMANGWDAINFSAPALTAK</sequence>
<organism evidence="1 2">
    <name type="scientific">Psychromonas marina</name>
    <dbReference type="NCBI Taxonomy" id="88364"/>
    <lineage>
        <taxon>Bacteria</taxon>
        <taxon>Pseudomonadati</taxon>
        <taxon>Pseudomonadota</taxon>
        <taxon>Gammaproteobacteria</taxon>
        <taxon>Alteromonadales</taxon>
        <taxon>Psychromonadaceae</taxon>
        <taxon>Psychromonas</taxon>
    </lineage>
</organism>
<dbReference type="Gene3D" id="3.20.160.10">
    <property type="entry name" value="vpa0580 domain like"/>
    <property type="match status" value="1"/>
</dbReference>
<evidence type="ECO:0000313" key="2">
    <source>
        <dbReference type="Proteomes" id="UP001157353"/>
    </source>
</evidence>
<accession>A0ABQ6DY01</accession>
<dbReference type="Pfam" id="PF08888">
    <property type="entry name" value="HopJ"/>
    <property type="match status" value="1"/>
</dbReference>